<sequence length="299" mass="34161">MVVFRKFKTFLLYSLIACWCLEGIRSVQAQESSPNIKVISSLRVYSDIAQQIGGRFVHSEAILSGSLQDPHLFELPPMAVKTIEHGAVFIRNGMGYDNWFEKILTSHVISRDKMICVSCFLALKENTNPHLWFSVPDMKKLAIRLSEKFSALLPTQKVVFADNLARFEKALDKIEEKQQEIRQRFSGLSYAATEPVFNIMLDSLGFHTINLPFQMAMMNETEPSPQEIALLEMAIQSHKIRLFFYNTQVITPLSTKITVMAKEARIPVIGVSESLPVDKNYQDWMNLLLNTLVEELQKK</sequence>
<feature type="chain" id="PRO_5028927192" evidence="5">
    <location>
        <begin position="30"/>
        <end position="299"/>
    </location>
</feature>
<keyword evidence="3" id="KW-0479">Metal-binding</keyword>
<dbReference type="PANTHER" id="PTHR42953:SF1">
    <property type="entry name" value="METAL-BINDING PROTEIN HI_0362-RELATED"/>
    <property type="match status" value="1"/>
</dbReference>
<dbReference type="InterPro" id="IPR006127">
    <property type="entry name" value="ZnuA-like"/>
</dbReference>
<evidence type="ECO:0000313" key="7">
    <source>
        <dbReference type="Proteomes" id="UP000516349"/>
    </source>
</evidence>
<organism evidence="6 7">
    <name type="scientific">Entomobacter blattae</name>
    <dbReference type="NCBI Taxonomy" id="2762277"/>
    <lineage>
        <taxon>Bacteria</taxon>
        <taxon>Pseudomonadati</taxon>
        <taxon>Pseudomonadota</taxon>
        <taxon>Alphaproteobacteria</taxon>
        <taxon>Acetobacterales</taxon>
        <taxon>Acetobacteraceae</taxon>
        <taxon>Entomobacter</taxon>
    </lineage>
</organism>
<dbReference type="PANTHER" id="PTHR42953">
    <property type="entry name" value="HIGH-AFFINITY ZINC UPTAKE SYSTEM PROTEIN ZNUA-RELATED"/>
    <property type="match status" value="1"/>
</dbReference>
<keyword evidence="6" id="KW-0449">Lipoprotein</keyword>
<dbReference type="KEGG" id="ebla:JGUZn3_05390"/>
<keyword evidence="7" id="KW-1185">Reference proteome</keyword>
<dbReference type="GO" id="GO:0046872">
    <property type="term" value="F:metal ion binding"/>
    <property type="evidence" value="ECO:0007669"/>
    <property type="project" value="UniProtKB-KW"/>
</dbReference>
<dbReference type="Pfam" id="PF01297">
    <property type="entry name" value="ZnuA"/>
    <property type="match status" value="1"/>
</dbReference>
<dbReference type="Gene3D" id="3.40.50.1980">
    <property type="entry name" value="Nitrogenase molybdenum iron protein domain"/>
    <property type="match status" value="2"/>
</dbReference>
<evidence type="ECO:0000256" key="1">
    <source>
        <dbReference type="ARBA" id="ARBA00004196"/>
    </source>
</evidence>
<evidence type="ECO:0000313" key="6">
    <source>
        <dbReference type="EMBL" id="QNT77785.1"/>
    </source>
</evidence>
<proteinExistence type="predicted"/>
<dbReference type="GO" id="GO:0030313">
    <property type="term" value="C:cell envelope"/>
    <property type="evidence" value="ECO:0007669"/>
    <property type="project" value="UniProtKB-SubCell"/>
</dbReference>
<dbReference type="EMBL" id="CP060244">
    <property type="protein sequence ID" value="QNT77785.1"/>
    <property type="molecule type" value="Genomic_DNA"/>
</dbReference>
<dbReference type="Proteomes" id="UP000516349">
    <property type="component" value="Chromosome"/>
</dbReference>
<feature type="signal peptide" evidence="5">
    <location>
        <begin position="1"/>
        <end position="29"/>
    </location>
</feature>
<accession>A0A7H1NPS5</accession>
<evidence type="ECO:0000256" key="4">
    <source>
        <dbReference type="ARBA" id="ARBA00022729"/>
    </source>
</evidence>
<comment type="subcellular location">
    <subcellularLocation>
        <location evidence="1">Cell envelope</location>
    </subcellularLocation>
</comment>
<protein>
    <submittedName>
        <fullName evidence="6">Manganese ABC transporter substrate-binding lipoprotein</fullName>
    </submittedName>
</protein>
<dbReference type="RefSeq" id="WP_338030779.1">
    <property type="nucleotide sequence ID" value="NZ_CP060244.1"/>
</dbReference>
<evidence type="ECO:0000256" key="3">
    <source>
        <dbReference type="ARBA" id="ARBA00022723"/>
    </source>
</evidence>
<dbReference type="GO" id="GO:0030001">
    <property type="term" value="P:metal ion transport"/>
    <property type="evidence" value="ECO:0007669"/>
    <property type="project" value="InterPro"/>
</dbReference>
<evidence type="ECO:0000256" key="2">
    <source>
        <dbReference type="ARBA" id="ARBA00022448"/>
    </source>
</evidence>
<evidence type="ECO:0000256" key="5">
    <source>
        <dbReference type="SAM" id="SignalP"/>
    </source>
</evidence>
<reference evidence="6 7" key="1">
    <citation type="submission" date="2020-08" db="EMBL/GenBank/DDBJ databases">
        <title>Complete genome sequence of Entomobacter blattae G55GP.</title>
        <authorList>
            <person name="Poehlein A."/>
            <person name="Guzman J."/>
            <person name="Daniel R."/>
            <person name="Vilcinskas A."/>
        </authorList>
    </citation>
    <scope>NUCLEOTIDE SEQUENCE [LARGE SCALE GENOMIC DNA]</scope>
    <source>
        <strain evidence="6 7">G55GP</strain>
    </source>
</reference>
<dbReference type="SUPFAM" id="SSF53807">
    <property type="entry name" value="Helical backbone' metal receptor"/>
    <property type="match status" value="1"/>
</dbReference>
<keyword evidence="2" id="KW-0813">Transport</keyword>
<dbReference type="InterPro" id="IPR050492">
    <property type="entry name" value="Bact_metal-bind_prot9"/>
</dbReference>
<gene>
    <name evidence="6" type="primary">psaA</name>
    <name evidence="6" type="ORF">JGUZn3_05390</name>
</gene>
<dbReference type="AlphaFoldDB" id="A0A7H1NPS5"/>
<keyword evidence="4 5" id="KW-0732">Signal</keyword>
<name>A0A7H1NPS5_9PROT</name>